<gene>
    <name evidence="13" type="primary">cwf19</name>
    <name evidence="13" type="ORF">MCAP1_002567</name>
</gene>
<feature type="domain" description="Small ribosomal subunit protein eS4 N-terminal" evidence="11">
    <location>
        <begin position="598"/>
        <end position="634"/>
    </location>
</feature>
<comment type="similarity">
    <text evidence="1">Belongs to the eukaryotic ribosomal protein eS4 family.</text>
</comment>
<protein>
    <submittedName>
        <fullName evidence="13">Pre-mRNA-splicing factor cwf19</fullName>
    </submittedName>
</protein>
<evidence type="ECO:0000259" key="11">
    <source>
        <dbReference type="Pfam" id="PF08071"/>
    </source>
</evidence>
<accession>A0AAF0E783</accession>
<dbReference type="InterPro" id="IPR006768">
    <property type="entry name" value="Cwf19-like_C_dom-1"/>
</dbReference>
<dbReference type="InterPro" id="IPR000876">
    <property type="entry name" value="Ribosomal_eS4"/>
</dbReference>
<evidence type="ECO:0000256" key="5">
    <source>
        <dbReference type="ARBA" id="ARBA00023274"/>
    </source>
</evidence>
<evidence type="ECO:0000256" key="1">
    <source>
        <dbReference type="ARBA" id="ARBA00007500"/>
    </source>
</evidence>
<dbReference type="Pfam" id="PF16121">
    <property type="entry name" value="40S_S4_C"/>
    <property type="match status" value="1"/>
</dbReference>
<evidence type="ECO:0000313" key="14">
    <source>
        <dbReference type="Proteomes" id="UP001220961"/>
    </source>
</evidence>
<dbReference type="Pfam" id="PF08071">
    <property type="entry name" value="RS4NT"/>
    <property type="match status" value="1"/>
</dbReference>
<sequence length="856" mass="96316">MGQAAKKPQDQKRPNPDQPAISARELNPSLAPRAQQAPREDLQSKSQPSYGGPGYKWRLMKLQRTYEMAEQRGVSVEEVALERYGSMDAFDEARAERQFVEDRDGSQGRASCAPMDSRAGFRRPGAPPPIPSSSMAQRSDKPAVSSSAPKGPSVPRVLPTPRATAPASTASLSVDALNKLEASVLRAELMGRPDAAQLRAELEASRAGQGDTSLERVEAVPVLDGFGRMYDIGSSSDTRESHADSARPSKRSKVEDDGSETLPELVRQEKFSAGRADQKDADAMLAHQIMADQGFENDLDYMDEEAKRFARKRMRDDAMKRQFAVQDFARTKRALDECPFCWQDDGATPPSANIVSSGTCAYLALPDREPLVDGHCWIVPMQHHVSSLDVDENGWTEIRNFMKCLIRMAAARQQSMVFFETVLSLRQQKHTYLEAIPLPNDVFPQVPAYFHQALSEVESEWADHTQVIVFSETRPFQHSMVSRLPYFMIQWDYKGQRGYGHVIESLHGQYTSRAAGPQTDEPTFEDGDHVGGHGFPKHFAHEILGTMLDLEPFRWRRPRHVTGMAQQLEAFRAVWAPYDWTRELAPPLTFASTTAMVRGPKHHLKHLAAPSSWMLDKLSGTYAPRPSTGPHKLREALPLVILLRNRLKYALTGREVQAITMQRIIKVDNKVRTDPTYPTGFQDVVSIEKSGEHFRILYDVKGRFVVHRITPEEAQYKLLKVKRVQLGAKGVPQIVTHDGRTLRYPDPLVRVNDTVKFDLVNQKMVDFIKFDTGAHVMVTGGRNIGRAGQLIHLERHHGGFDIVHIRDPAGREFSTRLSNIFVIGDSEKRWISMPRGGGVKLTITEERDLRRKQREE</sequence>
<keyword evidence="5" id="KW-0687">Ribonucleoprotein</keyword>
<feature type="region of interest" description="Disordered" evidence="7">
    <location>
        <begin position="231"/>
        <end position="274"/>
    </location>
</feature>
<dbReference type="SUPFAM" id="SSF54197">
    <property type="entry name" value="HIT-like"/>
    <property type="match status" value="1"/>
</dbReference>
<dbReference type="AlphaFoldDB" id="A0AAF0E783"/>
<feature type="compositionally biased region" description="Low complexity" evidence="7">
    <location>
        <begin position="159"/>
        <end position="173"/>
    </location>
</feature>
<proteinExistence type="inferred from homology"/>
<dbReference type="Gene3D" id="3.30.428.10">
    <property type="entry name" value="HIT-like"/>
    <property type="match status" value="1"/>
</dbReference>
<dbReference type="FunFam" id="2.30.30.30:FF:000005">
    <property type="entry name" value="40S ribosomal protein S4"/>
    <property type="match status" value="1"/>
</dbReference>
<feature type="domain" description="Small ribosomal subunit protein eS4 C-terminal" evidence="12">
    <location>
        <begin position="807"/>
        <end position="853"/>
    </location>
</feature>
<keyword evidence="3 6" id="KW-0694">RNA-binding</keyword>
<evidence type="ECO:0000259" key="12">
    <source>
        <dbReference type="Pfam" id="PF16121"/>
    </source>
</evidence>
<dbReference type="PROSITE" id="PS50889">
    <property type="entry name" value="S4"/>
    <property type="match status" value="1"/>
</dbReference>
<dbReference type="GO" id="GO:0003735">
    <property type="term" value="F:structural constituent of ribosome"/>
    <property type="evidence" value="ECO:0007669"/>
    <property type="project" value="InterPro"/>
</dbReference>
<dbReference type="Pfam" id="PF00900">
    <property type="entry name" value="Ribosomal_S4e"/>
    <property type="match status" value="1"/>
</dbReference>
<dbReference type="HAMAP" id="MF_00485">
    <property type="entry name" value="Ribosomal_eS4"/>
    <property type="match status" value="1"/>
</dbReference>
<dbReference type="PANTHER" id="PTHR11581">
    <property type="entry name" value="30S/40S RIBOSOMAL PROTEIN S4"/>
    <property type="match status" value="1"/>
</dbReference>
<dbReference type="InterPro" id="IPR013845">
    <property type="entry name" value="Ribosomal_eS4_central_region"/>
</dbReference>
<feature type="domain" description="Cwf19-like protein C-terminal" evidence="9">
    <location>
        <begin position="460"/>
        <end position="581"/>
    </location>
</feature>
<dbReference type="InterPro" id="IPR038237">
    <property type="entry name" value="Ribosomal_eS4_central_sf"/>
</dbReference>
<dbReference type="InterPro" id="IPR041982">
    <property type="entry name" value="Ribosomal_eS4_KOW"/>
</dbReference>
<evidence type="ECO:0000256" key="7">
    <source>
        <dbReference type="SAM" id="MobiDB-lite"/>
    </source>
</evidence>
<dbReference type="EMBL" id="CP119912">
    <property type="protein sequence ID" value="WFD20323.1"/>
    <property type="molecule type" value="Genomic_DNA"/>
</dbReference>
<dbReference type="InterPro" id="IPR013843">
    <property type="entry name" value="Ribosomal_eS4_N"/>
</dbReference>
<dbReference type="CDD" id="cd00165">
    <property type="entry name" value="S4"/>
    <property type="match status" value="1"/>
</dbReference>
<keyword evidence="14" id="KW-1185">Reference proteome</keyword>
<dbReference type="Proteomes" id="UP001220961">
    <property type="component" value="Chromosome 5"/>
</dbReference>
<dbReference type="Gene3D" id="3.10.290.10">
    <property type="entry name" value="RNA-binding S4 domain"/>
    <property type="match status" value="1"/>
</dbReference>
<feature type="compositionally biased region" description="Basic and acidic residues" evidence="7">
    <location>
        <begin position="237"/>
        <end position="256"/>
    </location>
</feature>
<feature type="region of interest" description="Disordered" evidence="7">
    <location>
        <begin position="1"/>
        <end position="55"/>
    </location>
</feature>
<dbReference type="InterPro" id="IPR006767">
    <property type="entry name" value="Cwf19-like_C_dom-2"/>
</dbReference>
<evidence type="ECO:0000259" key="9">
    <source>
        <dbReference type="Pfam" id="PF04676"/>
    </source>
</evidence>
<feature type="compositionally biased region" description="Basic and acidic residues" evidence="7">
    <location>
        <begin position="95"/>
        <end position="106"/>
    </location>
</feature>
<dbReference type="CDD" id="cd06087">
    <property type="entry name" value="KOW_RPS4"/>
    <property type="match status" value="1"/>
</dbReference>
<feature type="region of interest" description="Disordered" evidence="7">
    <location>
        <begin position="95"/>
        <end position="174"/>
    </location>
</feature>
<organism evidence="13 14">
    <name type="scientific">Malassezia caprae</name>
    <dbReference type="NCBI Taxonomy" id="1381934"/>
    <lineage>
        <taxon>Eukaryota</taxon>
        <taxon>Fungi</taxon>
        <taxon>Dikarya</taxon>
        <taxon>Basidiomycota</taxon>
        <taxon>Ustilaginomycotina</taxon>
        <taxon>Malasseziomycetes</taxon>
        <taxon>Malasseziales</taxon>
        <taxon>Malasseziaceae</taxon>
        <taxon>Malassezia</taxon>
    </lineage>
</organism>
<evidence type="ECO:0000313" key="13">
    <source>
        <dbReference type="EMBL" id="WFD20323.1"/>
    </source>
</evidence>
<dbReference type="PANTHER" id="PTHR11581:SF0">
    <property type="entry name" value="SMALL RIBOSOMAL SUBUNIT PROTEIN ES4"/>
    <property type="match status" value="1"/>
</dbReference>
<dbReference type="GO" id="GO:0019843">
    <property type="term" value="F:rRNA binding"/>
    <property type="evidence" value="ECO:0007669"/>
    <property type="project" value="UniProtKB-KW"/>
</dbReference>
<evidence type="ECO:0000259" key="8">
    <source>
        <dbReference type="Pfam" id="PF00900"/>
    </source>
</evidence>
<dbReference type="GO" id="GO:0006412">
    <property type="term" value="P:translation"/>
    <property type="evidence" value="ECO:0007669"/>
    <property type="project" value="InterPro"/>
</dbReference>
<dbReference type="InterPro" id="IPR032277">
    <property type="entry name" value="Ribosomal_eS4_C"/>
</dbReference>
<dbReference type="InterPro" id="IPR036265">
    <property type="entry name" value="HIT-like_sf"/>
</dbReference>
<dbReference type="InterPro" id="IPR036986">
    <property type="entry name" value="S4_RNA-bd_sf"/>
</dbReference>
<evidence type="ECO:0000256" key="3">
    <source>
        <dbReference type="ARBA" id="ARBA00022884"/>
    </source>
</evidence>
<dbReference type="FunFam" id="3.10.290.10:FF:000051">
    <property type="entry name" value="40S ribosomal protein S4, X isoform"/>
    <property type="match status" value="1"/>
</dbReference>
<reference evidence="13" key="1">
    <citation type="submission" date="2023-03" db="EMBL/GenBank/DDBJ databases">
        <title>Mating type loci evolution in Malassezia.</title>
        <authorList>
            <person name="Coelho M.A."/>
        </authorList>
    </citation>
    <scope>NUCLEOTIDE SEQUENCE</scope>
    <source>
        <strain evidence="13">CBS 10434</strain>
    </source>
</reference>
<dbReference type="GO" id="GO:0022627">
    <property type="term" value="C:cytosolic small ribosomal subunit"/>
    <property type="evidence" value="ECO:0007669"/>
    <property type="project" value="TreeGrafter"/>
</dbReference>
<keyword evidence="4" id="KW-0689">Ribosomal protein</keyword>
<dbReference type="Pfam" id="PF04676">
    <property type="entry name" value="CwfJ_C_2"/>
    <property type="match status" value="1"/>
</dbReference>
<evidence type="ECO:0000259" key="10">
    <source>
        <dbReference type="Pfam" id="PF04677"/>
    </source>
</evidence>
<dbReference type="InterPro" id="IPR014722">
    <property type="entry name" value="Rib_uL2_dom2"/>
</dbReference>
<name>A0AAF0E783_9BASI</name>
<dbReference type="Pfam" id="PF04677">
    <property type="entry name" value="CwfJ_C_1"/>
    <property type="match status" value="1"/>
</dbReference>
<keyword evidence="2" id="KW-0699">rRNA-binding</keyword>
<evidence type="ECO:0000256" key="6">
    <source>
        <dbReference type="PROSITE-ProRule" id="PRU00182"/>
    </source>
</evidence>
<dbReference type="Gene3D" id="2.30.30.30">
    <property type="match status" value="1"/>
</dbReference>
<dbReference type="FunFam" id="2.40.50.740:FF:000001">
    <property type="entry name" value="40S ribosomal protein S4"/>
    <property type="match status" value="1"/>
</dbReference>
<evidence type="ECO:0000256" key="4">
    <source>
        <dbReference type="ARBA" id="ARBA00022980"/>
    </source>
</evidence>
<feature type="domain" description="Small ribosomal subunit protein eS4 central region" evidence="8">
    <location>
        <begin position="691"/>
        <end position="763"/>
    </location>
</feature>
<feature type="domain" description="Cwf19-like C-terminal" evidence="10">
    <location>
        <begin position="329"/>
        <end position="450"/>
    </location>
</feature>
<dbReference type="Gene3D" id="2.40.50.740">
    <property type="match status" value="1"/>
</dbReference>
<evidence type="ECO:0000256" key="2">
    <source>
        <dbReference type="ARBA" id="ARBA00022730"/>
    </source>
</evidence>